<gene>
    <name evidence="1" type="ORF">CMV_001842</name>
</gene>
<organism evidence="1 2">
    <name type="scientific">Castanea mollissima</name>
    <name type="common">Chinese chestnut</name>
    <dbReference type="NCBI Taxonomy" id="60419"/>
    <lineage>
        <taxon>Eukaryota</taxon>
        <taxon>Viridiplantae</taxon>
        <taxon>Streptophyta</taxon>
        <taxon>Embryophyta</taxon>
        <taxon>Tracheophyta</taxon>
        <taxon>Spermatophyta</taxon>
        <taxon>Magnoliopsida</taxon>
        <taxon>eudicotyledons</taxon>
        <taxon>Gunneridae</taxon>
        <taxon>Pentapetalae</taxon>
        <taxon>rosids</taxon>
        <taxon>fabids</taxon>
        <taxon>Fagales</taxon>
        <taxon>Fagaceae</taxon>
        <taxon>Castanea</taxon>
    </lineage>
</organism>
<protein>
    <submittedName>
        <fullName evidence="1">Uncharacterized protein</fullName>
    </submittedName>
</protein>
<reference evidence="1" key="1">
    <citation type="submission" date="2020-03" db="EMBL/GenBank/DDBJ databases">
        <title>Castanea mollissima Vanexum genome sequencing.</title>
        <authorList>
            <person name="Staton M."/>
        </authorList>
    </citation>
    <scope>NUCLEOTIDE SEQUENCE</scope>
    <source>
        <tissue evidence="1">Leaf</tissue>
    </source>
</reference>
<evidence type="ECO:0000313" key="1">
    <source>
        <dbReference type="EMBL" id="KAF3974862.1"/>
    </source>
</evidence>
<accession>A0A8J4VY07</accession>
<comment type="caution">
    <text evidence="1">The sequence shown here is derived from an EMBL/GenBank/DDBJ whole genome shotgun (WGS) entry which is preliminary data.</text>
</comment>
<name>A0A8J4VY07_9ROSI</name>
<keyword evidence="2" id="KW-1185">Reference proteome</keyword>
<dbReference type="AlphaFoldDB" id="A0A8J4VY07"/>
<sequence length="74" mass="8449">MPETYSESSIHKFIRCHVARTIRFGCNWGLHLDLIWITNNEDIAKLFIDPLANVNNTSLSSKLLQEQSTGLMNT</sequence>
<dbReference type="EMBL" id="JRKL02000121">
    <property type="protein sequence ID" value="KAF3974862.1"/>
    <property type="molecule type" value="Genomic_DNA"/>
</dbReference>
<dbReference type="Proteomes" id="UP000737018">
    <property type="component" value="Unassembled WGS sequence"/>
</dbReference>
<evidence type="ECO:0000313" key="2">
    <source>
        <dbReference type="Proteomes" id="UP000737018"/>
    </source>
</evidence>
<proteinExistence type="predicted"/>